<keyword evidence="10 15" id="KW-0460">Magnesium</keyword>
<keyword evidence="9 15" id="KW-0067">ATP-binding</keyword>
<reference evidence="20" key="1">
    <citation type="submission" date="2020-10" db="EMBL/GenBank/DDBJ databases">
        <authorList>
            <person name="Gilroy R."/>
        </authorList>
    </citation>
    <scope>NUCLEOTIDE SEQUENCE</scope>
    <source>
        <strain evidence="20">21143</strain>
    </source>
</reference>
<feature type="binding site" evidence="15">
    <location>
        <position position="468"/>
    </location>
    <ligand>
        <name>Mg(2+)</name>
        <dbReference type="ChEBI" id="CHEBI:18420"/>
        <note>shared with alpha subunit</note>
    </ligand>
</feature>
<dbReference type="SUPFAM" id="SSF50249">
    <property type="entry name" value="Nucleic acid-binding proteins"/>
    <property type="match status" value="1"/>
</dbReference>
<dbReference type="CDD" id="cd00769">
    <property type="entry name" value="PheRS_beta_core"/>
    <property type="match status" value="1"/>
</dbReference>
<dbReference type="CDD" id="cd02796">
    <property type="entry name" value="tRNA_bind_bactPheRS"/>
    <property type="match status" value="1"/>
</dbReference>
<dbReference type="InterPro" id="IPR005121">
    <property type="entry name" value="Fdx_antiC-bd"/>
</dbReference>
<comment type="cofactor">
    <cofactor evidence="15">
        <name>Mg(2+)</name>
        <dbReference type="ChEBI" id="CHEBI:18420"/>
    </cofactor>
    <text evidence="15">Binds 2 magnesium ions per tetramer.</text>
</comment>
<evidence type="ECO:0000256" key="6">
    <source>
        <dbReference type="ARBA" id="ARBA00022598"/>
    </source>
</evidence>
<dbReference type="GO" id="GO:0004826">
    <property type="term" value="F:phenylalanine-tRNA ligase activity"/>
    <property type="evidence" value="ECO:0007669"/>
    <property type="project" value="UniProtKB-UniRule"/>
</dbReference>
<keyword evidence="11 16" id="KW-0694">RNA-binding</keyword>
<dbReference type="SUPFAM" id="SSF56037">
    <property type="entry name" value="PheT/TilS domain"/>
    <property type="match status" value="1"/>
</dbReference>
<evidence type="ECO:0000256" key="8">
    <source>
        <dbReference type="ARBA" id="ARBA00022741"/>
    </source>
</evidence>
<dbReference type="InterPro" id="IPR004532">
    <property type="entry name" value="Phe-tRNA-ligase_IIc_bsu_bact"/>
</dbReference>
<evidence type="ECO:0000256" key="4">
    <source>
        <dbReference type="ARBA" id="ARBA00022490"/>
    </source>
</evidence>
<dbReference type="SUPFAM" id="SSF54991">
    <property type="entry name" value="Anticodon-binding domain of PheRS"/>
    <property type="match status" value="1"/>
</dbReference>
<dbReference type="InterPro" id="IPR005146">
    <property type="entry name" value="B3/B4_tRNA-bd"/>
</dbReference>
<dbReference type="SUPFAM" id="SSF55681">
    <property type="entry name" value="Class II aaRS and biotin synthetases"/>
    <property type="match status" value="1"/>
</dbReference>
<dbReference type="GO" id="GO:0000287">
    <property type="term" value="F:magnesium ion binding"/>
    <property type="evidence" value="ECO:0007669"/>
    <property type="project" value="UniProtKB-UniRule"/>
</dbReference>
<evidence type="ECO:0000256" key="14">
    <source>
        <dbReference type="ARBA" id="ARBA00049255"/>
    </source>
</evidence>
<dbReference type="Gene3D" id="3.30.56.10">
    <property type="match status" value="2"/>
</dbReference>
<name>A0A9D1GG29_9BACT</name>
<dbReference type="SMART" id="SM00873">
    <property type="entry name" value="B3_4"/>
    <property type="match status" value="1"/>
</dbReference>
<dbReference type="Proteomes" id="UP000886722">
    <property type="component" value="Unassembled WGS sequence"/>
</dbReference>
<comment type="similarity">
    <text evidence="2 15">Belongs to the phenylalanyl-tRNA synthetase beta subunit family. Type 1 subfamily.</text>
</comment>
<dbReference type="NCBIfam" id="TIGR00472">
    <property type="entry name" value="pheT_bact"/>
    <property type="match status" value="1"/>
</dbReference>
<comment type="subcellular location">
    <subcellularLocation>
        <location evidence="1 15">Cytoplasm</location>
    </subcellularLocation>
</comment>
<dbReference type="InterPro" id="IPR009061">
    <property type="entry name" value="DNA-bd_dom_put_sf"/>
</dbReference>
<evidence type="ECO:0000256" key="3">
    <source>
        <dbReference type="ARBA" id="ARBA00011209"/>
    </source>
</evidence>
<evidence type="ECO:0000256" key="7">
    <source>
        <dbReference type="ARBA" id="ARBA00022723"/>
    </source>
</evidence>
<sequence>MNISYNWLKDYLDLSLTPEEVSSALTSIGLETGGIEEVQAVKGGLEGLVIGKVLTCEAHPNSDHLHITTVDLGDGVPTQIVCGAPNVAAGQHVVVATIGTVLYAGEESFTIKKSKIRGVESNGMICAEDEIGIGTSHDGIIVLPESAVPGTPAKKYYNLESDYVLEVDITPNRIDAASHYGVARDLAAWLKQNGYPYALRRPSVDNFKIDNPSGKAVSVTVENGEACPRYSGLTIRNVKVAESPEWLRKHLLAIGLRPINNIVDITNYLLHETGQPMHCFDVAQIAGEKIIVKTLSEGTPFTTLDEVERKLSDKDLMICNEREGMCIAGVFGGLQSGVTMQTTDVFLESAYFNPMWVRKTARRHGLNTDSSFRFERGADPNNTLYVLKRAAMLVKELAGGEIVGDIVDIYPQPIGNYPVTLGYDHINALVGKVIPEDTVKSILASLEMEIVEEKDGVLSLMVPTYRVDVRRDVDVIEDILRIYGYNNVEFTDTVHSNLSYKTATDNSFGLQNLIAEQLVGCGFNEIMNNSLTKSSYYTDLKVYPASHCVKLMNPLSADLSVMRQTLLFGGLESVAHNINRRRPDLHLFEFGNCYSFDPEADASQKVLNPYHESMHLGLWITGNRVSGNWAHADEKTNVFELKAYVENIFIRLGIENGRIVMTQTADELFSAALNIATRDGKELGRVGIVSGKILRKFDIDVEVCFADLHWTLLMRLAGKKVTFTDIPKYPSVKRDLALLLDKKITFAEVEKVALESEKKLIREVTLFDVYEGKNLPEGKKSYAISLLLQDDTKTLNDKQIEHIMSRVVANLQNKLDASLR</sequence>
<evidence type="ECO:0000259" key="18">
    <source>
        <dbReference type="PROSITE" id="PS51447"/>
    </source>
</evidence>
<keyword evidence="5 16" id="KW-0820">tRNA-binding</keyword>
<keyword evidence="7 15" id="KW-0479">Metal-binding</keyword>
<dbReference type="Pfam" id="PF17759">
    <property type="entry name" value="tRNA_synthFbeta"/>
    <property type="match status" value="1"/>
</dbReference>
<gene>
    <name evidence="15" type="primary">pheT</name>
    <name evidence="20" type="ORF">IAD06_10190</name>
</gene>
<comment type="catalytic activity">
    <reaction evidence="14 15">
        <text>tRNA(Phe) + L-phenylalanine + ATP = L-phenylalanyl-tRNA(Phe) + AMP + diphosphate + H(+)</text>
        <dbReference type="Rhea" id="RHEA:19413"/>
        <dbReference type="Rhea" id="RHEA-COMP:9668"/>
        <dbReference type="Rhea" id="RHEA-COMP:9699"/>
        <dbReference type="ChEBI" id="CHEBI:15378"/>
        <dbReference type="ChEBI" id="CHEBI:30616"/>
        <dbReference type="ChEBI" id="CHEBI:33019"/>
        <dbReference type="ChEBI" id="CHEBI:58095"/>
        <dbReference type="ChEBI" id="CHEBI:78442"/>
        <dbReference type="ChEBI" id="CHEBI:78531"/>
        <dbReference type="ChEBI" id="CHEBI:456215"/>
        <dbReference type="EC" id="6.1.1.20"/>
    </reaction>
</comment>
<dbReference type="Gene3D" id="3.30.70.380">
    <property type="entry name" value="Ferrodoxin-fold anticodon-binding domain"/>
    <property type="match status" value="1"/>
</dbReference>
<dbReference type="Pfam" id="PF03483">
    <property type="entry name" value="B3_4"/>
    <property type="match status" value="1"/>
</dbReference>
<dbReference type="Gene3D" id="2.40.50.140">
    <property type="entry name" value="Nucleic acid-binding proteins"/>
    <property type="match status" value="1"/>
</dbReference>
<evidence type="ECO:0000256" key="2">
    <source>
        <dbReference type="ARBA" id="ARBA00008653"/>
    </source>
</evidence>
<feature type="binding site" evidence="15">
    <location>
        <position position="474"/>
    </location>
    <ligand>
        <name>Mg(2+)</name>
        <dbReference type="ChEBI" id="CHEBI:18420"/>
        <note>shared with alpha subunit</note>
    </ligand>
</feature>
<organism evidence="20 21">
    <name type="scientific">Candidatus Caccoplasma intestinavium</name>
    <dbReference type="NCBI Taxonomy" id="2840716"/>
    <lineage>
        <taxon>Bacteria</taxon>
        <taxon>Pseudomonadati</taxon>
        <taxon>Bacteroidota</taxon>
        <taxon>Bacteroidia</taxon>
        <taxon>Bacteroidales</taxon>
        <taxon>Bacteroidaceae</taxon>
        <taxon>Bacteroidaceae incertae sedis</taxon>
        <taxon>Candidatus Caccoplasma</taxon>
    </lineage>
</organism>
<feature type="domain" description="B5" evidence="19">
    <location>
        <begin position="414"/>
        <end position="490"/>
    </location>
</feature>
<dbReference type="InterPro" id="IPR005147">
    <property type="entry name" value="tRNA_synthase_B5-dom"/>
</dbReference>
<dbReference type="AlphaFoldDB" id="A0A9D1GG29"/>
<dbReference type="FunFam" id="3.50.40.10:FF:000001">
    <property type="entry name" value="Phenylalanine--tRNA ligase beta subunit"/>
    <property type="match status" value="1"/>
</dbReference>
<dbReference type="Pfam" id="PF03147">
    <property type="entry name" value="FDX-ACB"/>
    <property type="match status" value="1"/>
</dbReference>
<dbReference type="SUPFAM" id="SSF46955">
    <property type="entry name" value="Putative DNA-binding domain"/>
    <property type="match status" value="1"/>
</dbReference>
<dbReference type="Pfam" id="PF03484">
    <property type="entry name" value="B5"/>
    <property type="match status" value="1"/>
</dbReference>
<keyword evidence="6 15" id="KW-0436">Ligase</keyword>
<dbReference type="PROSITE" id="PS50886">
    <property type="entry name" value="TRBD"/>
    <property type="match status" value="1"/>
</dbReference>
<evidence type="ECO:0000256" key="16">
    <source>
        <dbReference type="PROSITE-ProRule" id="PRU00209"/>
    </source>
</evidence>
<keyword evidence="13 15" id="KW-0030">Aminoacyl-tRNA synthetase</keyword>
<evidence type="ECO:0000256" key="1">
    <source>
        <dbReference type="ARBA" id="ARBA00004496"/>
    </source>
</evidence>
<feature type="binding site" evidence="15">
    <location>
        <position position="477"/>
    </location>
    <ligand>
        <name>Mg(2+)</name>
        <dbReference type="ChEBI" id="CHEBI:18420"/>
        <note>shared with alpha subunit</note>
    </ligand>
</feature>
<evidence type="ECO:0000313" key="20">
    <source>
        <dbReference type="EMBL" id="HIT40383.1"/>
    </source>
</evidence>
<feature type="domain" description="TRNA-binding" evidence="17">
    <location>
        <begin position="42"/>
        <end position="154"/>
    </location>
</feature>
<dbReference type="HAMAP" id="MF_00283">
    <property type="entry name" value="Phe_tRNA_synth_beta1"/>
    <property type="match status" value="1"/>
</dbReference>
<dbReference type="NCBIfam" id="NF045760">
    <property type="entry name" value="YtpR"/>
    <property type="match status" value="1"/>
</dbReference>
<dbReference type="InterPro" id="IPR036690">
    <property type="entry name" value="Fdx_antiC-bd_sf"/>
</dbReference>
<protein>
    <recommendedName>
        <fullName evidence="15">Phenylalanine--tRNA ligase beta subunit</fullName>
        <ecNumber evidence="15">6.1.1.20</ecNumber>
    </recommendedName>
    <alternativeName>
        <fullName evidence="15">Phenylalanyl-tRNA synthetase beta subunit</fullName>
        <shortName evidence="15">PheRS</shortName>
    </alternativeName>
</protein>
<dbReference type="InterPro" id="IPR041616">
    <property type="entry name" value="PheRS_beta_core"/>
</dbReference>
<dbReference type="FunFam" id="3.30.70.380:FF:000001">
    <property type="entry name" value="Phenylalanine--tRNA ligase beta subunit"/>
    <property type="match status" value="1"/>
</dbReference>
<dbReference type="Pfam" id="PF01588">
    <property type="entry name" value="tRNA_bind"/>
    <property type="match status" value="1"/>
</dbReference>
<dbReference type="SMART" id="SM00896">
    <property type="entry name" value="FDX-ACB"/>
    <property type="match status" value="1"/>
</dbReference>
<proteinExistence type="inferred from homology"/>
<keyword evidence="8 15" id="KW-0547">Nucleotide-binding</keyword>
<dbReference type="InterPro" id="IPR012340">
    <property type="entry name" value="NA-bd_OB-fold"/>
</dbReference>
<evidence type="ECO:0000256" key="15">
    <source>
        <dbReference type="HAMAP-Rule" id="MF_00283"/>
    </source>
</evidence>
<dbReference type="InterPro" id="IPR020825">
    <property type="entry name" value="Phe-tRNA_synthase-like_B3/B4"/>
</dbReference>
<evidence type="ECO:0000256" key="12">
    <source>
        <dbReference type="ARBA" id="ARBA00022917"/>
    </source>
</evidence>
<dbReference type="Gene3D" id="3.30.930.10">
    <property type="entry name" value="Bira Bifunctional Protein, Domain 2"/>
    <property type="match status" value="1"/>
</dbReference>
<keyword evidence="4 15" id="KW-0963">Cytoplasm</keyword>
<dbReference type="SMART" id="SM00874">
    <property type="entry name" value="B5"/>
    <property type="match status" value="1"/>
</dbReference>
<dbReference type="PROSITE" id="PS51447">
    <property type="entry name" value="FDX_ACB"/>
    <property type="match status" value="1"/>
</dbReference>
<evidence type="ECO:0000256" key="9">
    <source>
        <dbReference type="ARBA" id="ARBA00022840"/>
    </source>
</evidence>
<evidence type="ECO:0000259" key="17">
    <source>
        <dbReference type="PROSITE" id="PS50886"/>
    </source>
</evidence>
<evidence type="ECO:0000256" key="13">
    <source>
        <dbReference type="ARBA" id="ARBA00023146"/>
    </source>
</evidence>
<dbReference type="InterPro" id="IPR002547">
    <property type="entry name" value="tRNA-bd_dom"/>
</dbReference>
<dbReference type="InterPro" id="IPR033714">
    <property type="entry name" value="tRNA_bind_bactPheRS"/>
</dbReference>
<evidence type="ECO:0000256" key="5">
    <source>
        <dbReference type="ARBA" id="ARBA00022555"/>
    </source>
</evidence>
<dbReference type="PROSITE" id="PS51483">
    <property type="entry name" value="B5"/>
    <property type="match status" value="1"/>
</dbReference>
<accession>A0A9D1GG29</accession>
<reference evidence="20" key="2">
    <citation type="journal article" date="2021" name="PeerJ">
        <title>Extensive microbial diversity within the chicken gut microbiome revealed by metagenomics and culture.</title>
        <authorList>
            <person name="Gilroy R."/>
            <person name="Ravi A."/>
            <person name="Getino M."/>
            <person name="Pursley I."/>
            <person name="Horton D.L."/>
            <person name="Alikhan N.F."/>
            <person name="Baker D."/>
            <person name="Gharbi K."/>
            <person name="Hall N."/>
            <person name="Watson M."/>
            <person name="Adriaenssens E.M."/>
            <person name="Foster-Nyarko E."/>
            <person name="Jarju S."/>
            <person name="Secka A."/>
            <person name="Antonio M."/>
            <person name="Oren A."/>
            <person name="Chaudhuri R.R."/>
            <person name="La Ragione R."/>
            <person name="Hildebrand F."/>
            <person name="Pallen M.J."/>
        </authorList>
    </citation>
    <scope>NUCLEOTIDE SEQUENCE</scope>
    <source>
        <strain evidence="20">21143</strain>
    </source>
</reference>
<feature type="binding site" evidence="15">
    <location>
        <position position="478"/>
    </location>
    <ligand>
        <name>Mg(2+)</name>
        <dbReference type="ChEBI" id="CHEBI:18420"/>
        <note>shared with alpha subunit</note>
    </ligand>
</feature>
<dbReference type="GO" id="GO:0009328">
    <property type="term" value="C:phenylalanine-tRNA ligase complex"/>
    <property type="evidence" value="ECO:0007669"/>
    <property type="project" value="TreeGrafter"/>
</dbReference>
<dbReference type="GO" id="GO:0006432">
    <property type="term" value="P:phenylalanyl-tRNA aminoacylation"/>
    <property type="evidence" value="ECO:0007669"/>
    <property type="project" value="UniProtKB-UniRule"/>
</dbReference>
<dbReference type="InterPro" id="IPR045864">
    <property type="entry name" value="aa-tRNA-synth_II/BPL/LPL"/>
</dbReference>
<dbReference type="Gene3D" id="3.50.40.10">
    <property type="entry name" value="Phenylalanyl-trna Synthetase, Chain B, domain 3"/>
    <property type="match status" value="1"/>
</dbReference>
<dbReference type="GO" id="GO:0005524">
    <property type="term" value="F:ATP binding"/>
    <property type="evidence" value="ECO:0007669"/>
    <property type="project" value="UniProtKB-UniRule"/>
</dbReference>
<dbReference type="EC" id="6.1.1.20" evidence="15"/>
<comment type="caution">
    <text evidence="20">The sequence shown here is derived from an EMBL/GenBank/DDBJ whole genome shotgun (WGS) entry which is preliminary data.</text>
</comment>
<dbReference type="EMBL" id="DVKT01000074">
    <property type="protein sequence ID" value="HIT40383.1"/>
    <property type="molecule type" value="Genomic_DNA"/>
</dbReference>
<dbReference type="GO" id="GO:0000049">
    <property type="term" value="F:tRNA binding"/>
    <property type="evidence" value="ECO:0007669"/>
    <property type="project" value="UniProtKB-UniRule"/>
</dbReference>
<feature type="domain" description="FDX-ACB" evidence="18">
    <location>
        <begin position="727"/>
        <end position="820"/>
    </location>
</feature>
<evidence type="ECO:0000313" key="21">
    <source>
        <dbReference type="Proteomes" id="UP000886722"/>
    </source>
</evidence>
<dbReference type="PANTHER" id="PTHR10947">
    <property type="entry name" value="PHENYLALANYL-TRNA SYNTHETASE BETA CHAIN AND LEUCINE-RICH REPEAT-CONTAINING PROTEIN 47"/>
    <property type="match status" value="1"/>
</dbReference>
<comment type="subunit">
    <text evidence="3 15">Tetramer of two alpha and two beta subunits.</text>
</comment>
<evidence type="ECO:0000256" key="11">
    <source>
        <dbReference type="ARBA" id="ARBA00022884"/>
    </source>
</evidence>
<evidence type="ECO:0000259" key="19">
    <source>
        <dbReference type="PROSITE" id="PS51483"/>
    </source>
</evidence>
<dbReference type="FunFam" id="2.40.50.140:FF:000045">
    <property type="entry name" value="Phenylalanine--tRNA ligase beta subunit"/>
    <property type="match status" value="1"/>
</dbReference>
<keyword evidence="12 15" id="KW-0648">Protein biosynthesis</keyword>
<evidence type="ECO:0000256" key="10">
    <source>
        <dbReference type="ARBA" id="ARBA00022842"/>
    </source>
</evidence>
<dbReference type="InterPro" id="IPR045060">
    <property type="entry name" value="Phe-tRNA-ligase_IIc_bsu"/>
</dbReference>
<dbReference type="PANTHER" id="PTHR10947:SF0">
    <property type="entry name" value="PHENYLALANINE--TRNA LIGASE BETA SUBUNIT"/>
    <property type="match status" value="1"/>
</dbReference>